<proteinExistence type="predicted"/>
<name>A0AAW1QW93_9CHLO</name>
<evidence type="ECO:0000313" key="2">
    <source>
        <dbReference type="EMBL" id="KAK9825784.1"/>
    </source>
</evidence>
<dbReference type="SUPFAM" id="SSF55729">
    <property type="entry name" value="Acyl-CoA N-acyltransferases (Nat)"/>
    <property type="match status" value="1"/>
</dbReference>
<reference evidence="2 3" key="1">
    <citation type="journal article" date="2024" name="Nat. Commun.">
        <title>Phylogenomics reveals the evolutionary origins of lichenization in chlorophyte algae.</title>
        <authorList>
            <person name="Puginier C."/>
            <person name="Libourel C."/>
            <person name="Otte J."/>
            <person name="Skaloud P."/>
            <person name="Haon M."/>
            <person name="Grisel S."/>
            <person name="Petersen M."/>
            <person name="Berrin J.G."/>
            <person name="Delaux P.M."/>
            <person name="Dal Grande F."/>
            <person name="Keller J."/>
        </authorList>
    </citation>
    <scope>NUCLEOTIDE SEQUENCE [LARGE SCALE GENOMIC DNA]</scope>
    <source>
        <strain evidence="2 3">SAG 2145</strain>
    </source>
</reference>
<protein>
    <recommendedName>
        <fullName evidence="1">N-acetyltransferase domain-containing protein</fullName>
    </recommendedName>
</protein>
<dbReference type="Pfam" id="PF00583">
    <property type="entry name" value="Acetyltransf_1"/>
    <property type="match status" value="1"/>
</dbReference>
<accession>A0AAW1QW93</accession>
<organism evidence="2 3">
    <name type="scientific">Apatococcus lobatus</name>
    <dbReference type="NCBI Taxonomy" id="904363"/>
    <lineage>
        <taxon>Eukaryota</taxon>
        <taxon>Viridiplantae</taxon>
        <taxon>Chlorophyta</taxon>
        <taxon>core chlorophytes</taxon>
        <taxon>Trebouxiophyceae</taxon>
        <taxon>Chlorellales</taxon>
        <taxon>Chlorellaceae</taxon>
        <taxon>Apatococcus</taxon>
    </lineage>
</organism>
<dbReference type="Gene3D" id="3.40.630.30">
    <property type="match status" value="1"/>
</dbReference>
<dbReference type="AlphaFoldDB" id="A0AAW1QW93"/>
<evidence type="ECO:0000259" key="1">
    <source>
        <dbReference type="PROSITE" id="PS51186"/>
    </source>
</evidence>
<dbReference type="InterPro" id="IPR000182">
    <property type="entry name" value="GNAT_dom"/>
</dbReference>
<sequence>MLLHTFSKVSATLRVVNPRTPVRFTRCIACQRRVAPSRRQKASAHVGCIGLESSQECSYAEGCLPEGRCTIHRMEREDLAAAATLLMRCFGFKGKLKLSDIEEFLEQLMDDHDDIAFLVTRLTNPHDESLLARGRRARVIGIAVIDFHGSSRQFLYSLQPPDNDPYISNMAVDPRFRRRGVALGLLVAAARLCEASGYERMFLHIQAGDSAAEALYLKAGFQICKMEPRSLVQRLQNTEPRKLLMQPLAIEM</sequence>
<dbReference type="GO" id="GO:0016747">
    <property type="term" value="F:acyltransferase activity, transferring groups other than amino-acyl groups"/>
    <property type="evidence" value="ECO:0007669"/>
    <property type="project" value="InterPro"/>
</dbReference>
<keyword evidence="3" id="KW-1185">Reference proteome</keyword>
<dbReference type="PANTHER" id="PTHR47489:SF2">
    <property type="entry name" value="GCN5-RELATED N-ACETYLTRANSFERASE 5, CHLOROPLASTIC"/>
    <property type="match status" value="1"/>
</dbReference>
<dbReference type="InterPro" id="IPR016181">
    <property type="entry name" value="Acyl_CoA_acyltransferase"/>
</dbReference>
<evidence type="ECO:0000313" key="3">
    <source>
        <dbReference type="Proteomes" id="UP001438707"/>
    </source>
</evidence>
<gene>
    <name evidence="2" type="ORF">WJX74_007339</name>
</gene>
<dbReference type="EMBL" id="JALJOS010000023">
    <property type="protein sequence ID" value="KAK9825784.1"/>
    <property type="molecule type" value="Genomic_DNA"/>
</dbReference>
<dbReference type="PROSITE" id="PS51186">
    <property type="entry name" value="GNAT"/>
    <property type="match status" value="1"/>
</dbReference>
<dbReference type="Proteomes" id="UP001438707">
    <property type="component" value="Unassembled WGS sequence"/>
</dbReference>
<feature type="domain" description="N-acetyltransferase" evidence="1">
    <location>
        <begin position="69"/>
        <end position="250"/>
    </location>
</feature>
<comment type="caution">
    <text evidence="2">The sequence shown here is derived from an EMBL/GenBank/DDBJ whole genome shotgun (WGS) entry which is preliminary data.</text>
</comment>
<dbReference type="CDD" id="cd04301">
    <property type="entry name" value="NAT_SF"/>
    <property type="match status" value="1"/>
</dbReference>
<dbReference type="PANTHER" id="PTHR47489">
    <property type="entry name" value="ACYL-COA N-ACYLTRANSFERASES (NAT) SUPERFAMILY PROTEIN"/>
    <property type="match status" value="1"/>
</dbReference>